<evidence type="ECO:0000256" key="3">
    <source>
        <dbReference type="ARBA" id="ARBA00022692"/>
    </source>
</evidence>
<comment type="caution">
    <text evidence="8">The sequence shown here is derived from an EMBL/GenBank/DDBJ whole genome shotgun (WGS) entry which is preliminary data.</text>
</comment>
<evidence type="ECO:0000256" key="7">
    <source>
        <dbReference type="SAM" id="Phobius"/>
    </source>
</evidence>
<keyword evidence="3 7" id="KW-0812">Transmembrane</keyword>
<evidence type="ECO:0000256" key="6">
    <source>
        <dbReference type="SAM" id="MobiDB-lite"/>
    </source>
</evidence>
<evidence type="ECO:0000256" key="5">
    <source>
        <dbReference type="ARBA" id="ARBA00023136"/>
    </source>
</evidence>
<keyword evidence="9" id="KW-1185">Reference proteome</keyword>
<dbReference type="PANTHER" id="PTHR30250">
    <property type="entry name" value="PST FAMILY PREDICTED COLANIC ACID TRANSPORTER"/>
    <property type="match status" value="1"/>
</dbReference>
<sequence length="446" mass="45161">MKNPIAKLLGILPPGARLVVGGTVVLGASAYVYMALVGYSLGTAGAARVTMLWTVVMSVGWGLFQPVELELTRLVAARKVAGAGALPAVRRMLLLALAILAGACGVLAAAARPIADLLFGGDTSLVLALAGGLAGLAVSSVSRGALAGLGLFGPYGTQLAVDGALRIGLAALTAVAGLHSALAFGLILVVAPVVAALIGLRGILADRAPGPEVAWKELTGGLGLLIASVMLSQLVVNATVVCVRLLAPKHSEASDALVFALGQAVVMARVPLFAYSALQASMVSALSGAAAAGDHGEFRKVLTRTTAVVAAMCIGGGLPVIALGAWLNPLLFNAKDLLGPLDFTWLVLGTLCYVLATVFGQALMSRSQHRLQLVGWATGSVALVAVACAPGAVGLRAELAYLAGAAVSAVLMLWALYRAMPSRPRPSGDARPRPDGDRATEPLRTS</sequence>
<feature type="transmembrane region" description="Helical" evidence="7">
    <location>
        <begin position="343"/>
        <end position="364"/>
    </location>
</feature>
<proteinExistence type="predicted"/>
<keyword evidence="2" id="KW-1003">Cell membrane</keyword>
<feature type="compositionally biased region" description="Basic and acidic residues" evidence="6">
    <location>
        <begin position="426"/>
        <end position="446"/>
    </location>
</feature>
<feature type="transmembrane region" description="Helical" evidence="7">
    <location>
        <begin position="167"/>
        <end position="200"/>
    </location>
</feature>
<name>A0ABW1EUC4_9ACTN</name>
<dbReference type="EMBL" id="JBHSOD010000009">
    <property type="protein sequence ID" value="MFC5885401.1"/>
    <property type="molecule type" value="Genomic_DNA"/>
</dbReference>
<dbReference type="PANTHER" id="PTHR30250:SF11">
    <property type="entry name" value="O-ANTIGEN TRANSPORTER-RELATED"/>
    <property type="match status" value="1"/>
</dbReference>
<keyword evidence="5 7" id="KW-0472">Membrane</keyword>
<dbReference type="RefSeq" id="WP_313764191.1">
    <property type="nucleotide sequence ID" value="NZ_BAAAVH010000121.1"/>
</dbReference>
<feature type="transmembrane region" description="Helical" evidence="7">
    <location>
        <begin position="221"/>
        <end position="246"/>
    </location>
</feature>
<feature type="transmembrane region" description="Helical" evidence="7">
    <location>
        <begin position="92"/>
        <end position="111"/>
    </location>
</feature>
<feature type="transmembrane region" description="Helical" evidence="7">
    <location>
        <begin position="307"/>
        <end position="331"/>
    </location>
</feature>
<comment type="subcellular location">
    <subcellularLocation>
        <location evidence="1">Cell membrane</location>
        <topology evidence="1">Multi-pass membrane protein</topology>
    </subcellularLocation>
</comment>
<keyword evidence="4 7" id="KW-1133">Transmembrane helix</keyword>
<accession>A0ABW1EUC4</accession>
<protein>
    <recommendedName>
        <fullName evidence="10">O-antigen/teichoic acid export membrane protein</fullName>
    </recommendedName>
</protein>
<evidence type="ECO:0000313" key="8">
    <source>
        <dbReference type="EMBL" id="MFC5885401.1"/>
    </source>
</evidence>
<dbReference type="InterPro" id="IPR050833">
    <property type="entry name" value="Poly_Biosynth_Transport"/>
</dbReference>
<feature type="region of interest" description="Disordered" evidence="6">
    <location>
        <begin position="422"/>
        <end position="446"/>
    </location>
</feature>
<feature type="transmembrane region" description="Helical" evidence="7">
    <location>
        <begin position="373"/>
        <end position="393"/>
    </location>
</feature>
<feature type="transmembrane region" description="Helical" evidence="7">
    <location>
        <begin position="123"/>
        <end position="147"/>
    </location>
</feature>
<feature type="transmembrane region" description="Helical" evidence="7">
    <location>
        <begin position="399"/>
        <end position="417"/>
    </location>
</feature>
<evidence type="ECO:0000313" key="9">
    <source>
        <dbReference type="Proteomes" id="UP001596067"/>
    </source>
</evidence>
<evidence type="ECO:0008006" key="10">
    <source>
        <dbReference type="Google" id="ProtNLM"/>
    </source>
</evidence>
<feature type="transmembrane region" description="Helical" evidence="7">
    <location>
        <begin position="18"/>
        <end position="39"/>
    </location>
</feature>
<dbReference type="Proteomes" id="UP001596067">
    <property type="component" value="Unassembled WGS sequence"/>
</dbReference>
<organism evidence="8 9">
    <name type="scientific">Kitasatospora aburaviensis</name>
    <dbReference type="NCBI Taxonomy" id="67265"/>
    <lineage>
        <taxon>Bacteria</taxon>
        <taxon>Bacillati</taxon>
        <taxon>Actinomycetota</taxon>
        <taxon>Actinomycetes</taxon>
        <taxon>Kitasatosporales</taxon>
        <taxon>Streptomycetaceae</taxon>
        <taxon>Kitasatospora</taxon>
    </lineage>
</organism>
<reference evidence="9" key="1">
    <citation type="journal article" date="2019" name="Int. J. Syst. Evol. Microbiol.">
        <title>The Global Catalogue of Microorganisms (GCM) 10K type strain sequencing project: providing services to taxonomists for standard genome sequencing and annotation.</title>
        <authorList>
            <consortium name="The Broad Institute Genomics Platform"/>
            <consortium name="The Broad Institute Genome Sequencing Center for Infectious Disease"/>
            <person name="Wu L."/>
            <person name="Ma J."/>
        </authorList>
    </citation>
    <scope>NUCLEOTIDE SEQUENCE [LARGE SCALE GENOMIC DNA]</scope>
    <source>
        <strain evidence="9">CGMCC 4.1469</strain>
    </source>
</reference>
<evidence type="ECO:0000256" key="1">
    <source>
        <dbReference type="ARBA" id="ARBA00004651"/>
    </source>
</evidence>
<gene>
    <name evidence="8" type="ORF">ACFP0N_10500</name>
</gene>
<evidence type="ECO:0000256" key="4">
    <source>
        <dbReference type="ARBA" id="ARBA00022989"/>
    </source>
</evidence>
<evidence type="ECO:0000256" key="2">
    <source>
        <dbReference type="ARBA" id="ARBA00022475"/>
    </source>
</evidence>